<evidence type="ECO:0000313" key="2">
    <source>
        <dbReference type="Proteomes" id="UP001055879"/>
    </source>
</evidence>
<reference evidence="2" key="1">
    <citation type="journal article" date="2022" name="Mol. Ecol. Resour.">
        <title>The genomes of chicory, endive, great burdock and yacon provide insights into Asteraceae palaeo-polyploidization history and plant inulin production.</title>
        <authorList>
            <person name="Fan W."/>
            <person name="Wang S."/>
            <person name="Wang H."/>
            <person name="Wang A."/>
            <person name="Jiang F."/>
            <person name="Liu H."/>
            <person name="Zhao H."/>
            <person name="Xu D."/>
            <person name="Zhang Y."/>
        </authorList>
    </citation>
    <scope>NUCLEOTIDE SEQUENCE [LARGE SCALE GENOMIC DNA]</scope>
    <source>
        <strain evidence="2">cv. Niubang</strain>
    </source>
</reference>
<reference evidence="1 2" key="2">
    <citation type="journal article" date="2022" name="Mol. Ecol. Resour.">
        <title>The genomes of chicory, endive, great burdock and yacon provide insights into Asteraceae paleo-polyploidization history and plant inulin production.</title>
        <authorList>
            <person name="Fan W."/>
            <person name="Wang S."/>
            <person name="Wang H."/>
            <person name="Wang A."/>
            <person name="Jiang F."/>
            <person name="Liu H."/>
            <person name="Zhao H."/>
            <person name="Xu D."/>
            <person name="Zhang Y."/>
        </authorList>
    </citation>
    <scope>NUCLEOTIDE SEQUENCE [LARGE SCALE GENOMIC DNA]</scope>
    <source>
        <strain evidence="2">cv. Niubang</strain>
    </source>
</reference>
<proteinExistence type="predicted"/>
<organism evidence="1 2">
    <name type="scientific">Arctium lappa</name>
    <name type="common">Greater burdock</name>
    <name type="synonym">Lappa major</name>
    <dbReference type="NCBI Taxonomy" id="4217"/>
    <lineage>
        <taxon>Eukaryota</taxon>
        <taxon>Viridiplantae</taxon>
        <taxon>Streptophyta</taxon>
        <taxon>Embryophyta</taxon>
        <taxon>Tracheophyta</taxon>
        <taxon>Spermatophyta</taxon>
        <taxon>Magnoliopsida</taxon>
        <taxon>eudicotyledons</taxon>
        <taxon>Gunneridae</taxon>
        <taxon>Pentapetalae</taxon>
        <taxon>asterids</taxon>
        <taxon>campanulids</taxon>
        <taxon>Asterales</taxon>
        <taxon>Asteraceae</taxon>
        <taxon>Carduoideae</taxon>
        <taxon>Cardueae</taxon>
        <taxon>Arctiinae</taxon>
        <taxon>Arctium</taxon>
    </lineage>
</organism>
<evidence type="ECO:0000313" key="1">
    <source>
        <dbReference type="EMBL" id="KAI3718648.1"/>
    </source>
</evidence>
<comment type="caution">
    <text evidence="1">The sequence shown here is derived from an EMBL/GenBank/DDBJ whole genome shotgun (WGS) entry which is preliminary data.</text>
</comment>
<name>A0ACB9B988_ARCLA</name>
<accession>A0ACB9B988</accession>
<dbReference type="EMBL" id="CM042052">
    <property type="protein sequence ID" value="KAI3718648.1"/>
    <property type="molecule type" value="Genomic_DNA"/>
</dbReference>
<protein>
    <submittedName>
        <fullName evidence="1">Uncharacterized protein</fullName>
    </submittedName>
</protein>
<keyword evidence="2" id="KW-1185">Reference proteome</keyword>
<sequence>MNIPNLNLALDFAASLDMVLSTRVISAGILSPSVFVYLVTLPSGNMFLFLLYPSFVSPLLSPLHSLLMLPSHWTHSNLTSLRLRLLQVPSHLRDYHVYATLLSNHEPTSYKEASSNPDRQKAMAEELHALDKAQTWESVPLPPGKSPIGSKWVIKIKTKSDGSIDRYKSRLVANCFNQEYDIDYEETFAPVA</sequence>
<dbReference type="Proteomes" id="UP001055879">
    <property type="component" value="Linkage Group LG06"/>
</dbReference>
<gene>
    <name evidence="1" type="ORF">L6452_19527</name>
</gene>